<organism evidence="2 3">
    <name type="scientific">Sclerotinia nivalis</name>
    <dbReference type="NCBI Taxonomy" id="352851"/>
    <lineage>
        <taxon>Eukaryota</taxon>
        <taxon>Fungi</taxon>
        <taxon>Dikarya</taxon>
        <taxon>Ascomycota</taxon>
        <taxon>Pezizomycotina</taxon>
        <taxon>Leotiomycetes</taxon>
        <taxon>Helotiales</taxon>
        <taxon>Sclerotiniaceae</taxon>
        <taxon>Sclerotinia</taxon>
    </lineage>
</organism>
<accession>A0A9X0DKN5</accession>
<dbReference type="PANTHER" id="PTHR35910">
    <property type="entry name" value="2EXR DOMAIN-CONTAINING PROTEIN"/>
    <property type="match status" value="1"/>
</dbReference>
<sequence>MTSATQAGSKALTEFTLFSRLPFELQSRIFQEAHPGPVVIFIGTHLLTHEREIAACAPRYPELLPLLLACKESNAEVFRKFQKIETTLPPSFLFRQFDRALSYTYIRPTVDTLLLGTHDLLQLYRYGGRMNLENITCLALGDANFTMMRDTKKSYQMVIQAELYTLISTHCPALTKLWVFIGIHPSGWAVPSVKSAGRIMDVSDGLTDLDFHFRPHLERLDRQTCHSQYFPTSRNTLNKIKNLNDGVNQLLRNFDRFLNPREDDLWEMPRDATLKYWKNLRPTPGLLCFFRDDPQLYRGSCYQCFAPILVVPILDGRVACRLDGTPLHKYTGLAQIFEGAPW</sequence>
<dbReference type="InterPro" id="IPR045518">
    <property type="entry name" value="2EXR"/>
</dbReference>
<feature type="domain" description="2EXR" evidence="1">
    <location>
        <begin position="15"/>
        <end position="113"/>
    </location>
</feature>
<dbReference type="Pfam" id="PF20150">
    <property type="entry name" value="2EXR"/>
    <property type="match status" value="1"/>
</dbReference>
<gene>
    <name evidence="2" type="ORF">OCU04_006595</name>
</gene>
<name>A0A9X0DKN5_9HELO</name>
<evidence type="ECO:0000259" key="1">
    <source>
        <dbReference type="Pfam" id="PF20150"/>
    </source>
</evidence>
<comment type="caution">
    <text evidence="2">The sequence shown here is derived from an EMBL/GenBank/DDBJ whole genome shotgun (WGS) entry which is preliminary data.</text>
</comment>
<dbReference type="EMBL" id="JAPEIS010000007">
    <property type="protein sequence ID" value="KAJ8064248.1"/>
    <property type="molecule type" value="Genomic_DNA"/>
</dbReference>
<protein>
    <recommendedName>
        <fullName evidence="1">2EXR domain-containing protein</fullName>
    </recommendedName>
</protein>
<dbReference type="OrthoDB" id="3472523at2759"/>
<keyword evidence="3" id="KW-1185">Reference proteome</keyword>
<dbReference type="Proteomes" id="UP001152300">
    <property type="component" value="Unassembled WGS sequence"/>
</dbReference>
<evidence type="ECO:0000313" key="2">
    <source>
        <dbReference type="EMBL" id="KAJ8064248.1"/>
    </source>
</evidence>
<reference evidence="2" key="1">
    <citation type="submission" date="2022-11" db="EMBL/GenBank/DDBJ databases">
        <title>Genome Resource of Sclerotinia nivalis Strain SnTB1, a Plant Pathogen Isolated from American Ginseng.</title>
        <authorList>
            <person name="Fan S."/>
        </authorList>
    </citation>
    <scope>NUCLEOTIDE SEQUENCE</scope>
    <source>
        <strain evidence="2">SnTB1</strain>
    </source>
</reference>
<proteinExistence type="predicted"/>
<dbReference type="AlphaFoldDB" id="A0A9X0DKN5"/>
<evidence type="ECO:0000313" key="3">
    <source>
        <dbReference type="Proteomes" id="UP001152300"/>
    </source>
</evidence>
<dbReference type="PANTHER" id="PTHR35910:SF1">
    <property type="entry name" value="2EXR DOMAIN-CONTAINING PROTEIN"/>
    <property type="match status" value="1"/>
</dbReference>